<evidence type="ECO:0000256" key="1">
    <source>
        <dbReference type="ARBA" id="ARBA00022679"/>
    </source>
</evidence>
<dbReference type="EMBL" id="CP026538">
    <property type="protein sequence ID" value="QAZ68055.1"/>
    <property type="molecule type" value="Genomic_DNA"/>
</dbReference>
<dbReference type="Pfam" id="PF13649">
    <property type="entry name" value="Methyltransf_25"/>
    <property type="match status" value="1"/>
</dbReference>
<dbReference type="Gene3D" id="3.40.50.150">
    <property type="entry name" value="Vaccinia Virus protein VP39"/>
    <property type="match status" value="1"/>
</dbReference>
<keyword evidence="1 3" id="KW-0808">Transferase</keyword>
<proteinExistence type="predicted"/>
<evidence type="ECO:0000313" key="4">
    <source>
        <dbReference type="Proteomes" id="UP000293296"/>
    </source>
</evidence>
<dbReference type="KEGG" id="dcb:C3Y92_12790"/>
<feature type="domain" description="Methyltransferase" evidence="2">
    <location>
        <begin position="52"/>
        <end position="147"/>
    </location>
</feature>
<dbReference type="RefSeq" id="WP_129353184.1">
    <property type="nucleotide sequence ID" value="NZ_CP026538.1"/>
</dbReference>
<dbReference type="Proteomes" id="UP000293296">
    <property type="component" value="Chromosome"/>
</dbReference>
<dbReference type="SUPFAM" id="SSF53335">
    <property type="entry name" value="S-adenosyl-L-methionine-dependent methyltransferases"/>
    <property type="match status" value="1"/>
</dbReference>
<evidence type="ECO:0000313" key="3">
    <source>
        <dbReference type="EMBL" id="QAZ68055.1"/>
    </source>
</evidence>
<protein>
    <submittedName>
        <fullName evidence="3">Class I SAM-dependent methyltransferase</fullName>
    </submittedName>
</protein>
<reference evidence="3 4" key="1">
    <citation type="submission" date="2018-02" db="EMBL/GenBank/DDBJ databases">
        <title>Genome sequence of Desulfovibrio carbinolicus DSM 3852.</title>
        <authorList>
            <person name="Wilbanks E."/>
            <person name="Skennerton C.T."/>
            <person name="Orphan V.J."/>
        </authorList>
    </citation>
    <scope>NUCLEOTIDE SEQUENCE [LARGE SCALE GENOMIC DNA]</scope>
    <source>
        <strain evidence="3 4">DSM 3852</strain>
    </source>
</reference>
<dbReference type="CDD" id="cd02440">
    <property type="entry name" value="AdoMet_MTases"/>
    <property type="match status" value="1"/>
</dbReference>
<dbReference type="OrthoDB" id="5298787at2"/>
<dbReference type="InterPro" id="IPR029063">
    <property type="entry name" value="SAM-dependent_MTases_sf"/>
</dbReference>
<sequence length="209" mass="23166">MAAEVSPLPGYYRFHARIYDATRWSFLFGRDRLVCLAAEAVARDGLERPARVAEIGCGTGRNILALSRALPGASFTGVDLCRPMVERARRAVSRTACPVQLHCAAYGPDTFVPGSLDLIVFSYALTMFNPGWGAALEAAREHLAPGGRIAVVDFDDTPASWFRAWMGVNHVRLDGHLAPELQSRFRPCRHEARPAYGGLWRYFLFLGRK</sequence>
<dbReference type="PANTHER" id="PTHR43861">
    <property type="entry name" value="TRANS-ACONITATE 2-METHYLTRANSFERASE-RELATED"/>
    <property type="match status" value="1"/>
</dbReference>
<keyword evidence="3" id="KW-0489">Methyltransferase</keyword>
<gene>
    <name evidence="3" type="ORF">C3Y92_12790</name>
</gene>
<accession>A0A4P6HM13</accession>
<dbReference type="AlphaFoldDB" id="A0A4P6HM13"/>
<dbReference type="InterPro" id="IPR041698">
    <property type="entry name" value="Methyltransf_25"/>
</dbReference>
<dbReference type="GO" id="GO:0008168">
    <property type="term" value="F:methyltransferase activity"/>
    <property type="evidence" value="ECO:0007669"/>
    <property type="project" value="UniProtKB-KW"/>
</dbReference>
<organism evidence="3 4">
    <name type="scientific">Solidesulfovibrio carbinolicus</name>
    <dbReference type="NCBI Taxonomy" id="296842"/>
    <lineage>
        <taxon>Bacteria</taxon>
        <taxon>Pseudomonadati</taxon>
        <taxon>Thermodesulfobacteriota</taxon>
        <taxon>Desulfovibrionia</taxon>
        <taxon>Desulfovibrionales</taxon>
        <taxon>Desulfovibrionaceae</taxon>
        <taxon>Solidesulfovibrio</taxon>
    </lineage>
</organism>
<name>A0A4P6HM13_9BACT</name>
<dbReference type="GO" id="GO:0032259">
    <property type="term" value="P:methylation"/>
    <property type="evidence" value="ECO:0007669"/>
    <property type="project" value="UniProtKB-KW"/>
</dbReference>
<keyword evidence="4" id="KW-1185">Reference proteome</keyword>
<evidence type="ECO:0000259" key="2">
    <source>
        <dbReference type="Pfam" id="PF13649"/>
    </source>
</evidence>